<name>A0ABR4L0F6_9EURO</name>
<protein>
    <recommendedName>
        <fullName evidence="5">Chromo domain-containing protein</fullName>
    </recommendedName>
</protein>
<keyword evidence="7" id="KW-1185">Reference proteome</keyword>
<dbReference type="SMART" id="SM00300">
    <property type="entry name" value="ChSh"/>
    <property type="match status" value="1"/>
</dbReference>
<accession>A0ABR4L0F6</accession>
<dbReference type="SMART" id="SM00298">
    <property type="entry name" value="CHROMO"/>
    <property type="match status" value="1"/>
</dbReference>
<evidence type="ECO:0000256" key="3">
    <source>
        <dbReference type="ARBA" id="ARBA00023242"/>
    </source>
</evidence>
<dbReference type="Gene3D" id="2.40.50.40">
    <property type="match status" value="2"/>
</dbReference>
<dbReference type="Pfam" id="PF00385">
    <property type="entry name" value="Chromo"/>
    <property type="match status" value="1"/>
</dbReference>
<feature type="domain" description="Chromo" evidence="5">
    <location>
        <begin position="60"/>
        <end position="122"/>
    </location>
</feature>
<dbReference type="PANTHER" id="PTHR22812">
    <property type="entry name" value="CHROMOBOX PROTEIN"/>
    <property type="match status" value="1"/>
</dbReference>
<organism evidence="6 7">
    <name type="scientific">Aspergillus pseudoustus</name>
    <dbReference type="NCBI Taxonomy" id="1810923"/>
    <lineage>
        <taxon>Eukaryota</taxon>
        <taxon>Fungi</taxon>
        <taxon>Dikarya</taxon>
        <taxon>Ascomycota</taxon>
        <taxon>Pezizomycotina</taxon>
        <taxon>Eurotiomycetes</taxon>
        <taxon>Eurotiomycetidae</taxon>
        <taxon>Eurotiales</taxon>
        <taxon>Aspergillaceae</taxon>
        <taxon>Aspergillus</taxon>
        <taxon>Aspergillus subgen. Nidulantes</taxon>
    </lineage>
</organism>
<keyword evidence="3" id="KW-0539">Nucleus</keyword>
<evidence type="ECO:0000256" key="4">
    <source>
        <dbReference type="SAM" id="MobiDB-lite"/>
    </source>
</evidence>
<dbReference type="InterPro" id="IPR051219">
    <property type="entry name" value="Heterochromatin_chromo-domain"/>
</dbReference>
<sequence length="238" mass="27507">MNWLFGERRVLTDCRKKAPVAELSDDESSTGESIPYEEVEDKKNGVDVDEEGDEDEEDVYIVEKIIGHSFKSDGTLMLQVKWQGYSDPKDQTLEPEENLLEGAKDALDEYFKVLGGRPEKPQPKKRKSMGRPPKSTPGKPEPRKRRKSRADTETDATEEKEKKEKEKDGHVPDWVPKSKNWENEVKSVDTIVREGDGLVAFLHWNNDKKSKVSIEMCYEKCPRKMLKFYEQHLVFKDS</sequence>
<dbReference type="EMBL" id="JBFXLU010000002">
    <property type="protein sequence ID" value="KAL2857977.1"/>
    <property type="molecule type" value="Genomic_DNA"/>
</dbReference>
<dbReference type="InterPro" id="IPR000953">
    <property type="entry name" value="Chromo/chromo_shadow_dom"/>
</dbReference>
<dbReference type="SUPFAM" id="SSF54160">
    <property type="entry name" value="Chromo domain-like"/>
    <property type="match status" value="2"/>
</dbReference>
<comment type="subcellular location">
    <subcellularLocation>
        <location evidence="1">Nucleus</location>
    </subcellularLocation>
</comment>
<dbReference type="InterPro" id="IPR023780">
    <property type="entry name" value="Chromo_domain"/>
</dbReference>
<comment type="caution">
    <text evidence="6">The sequence shown here is derived from an EMBL/GenBank/DDBJ whole genome shotgun (WGS) entry which is preliminary data.</text>
</comment>
<reference evidence="6 7" key="1">
    <citation type="submission" date="2024-07" db="EMBL/GenBank/DDBJ databases">
        <title>Section-level genome sequencing and comparative genomics of Aspergillus sections Usti and Cavernicolus.</title>
        <authorList>
            <consortium name="Lawrence Berkeley National Laboratory"/>
            <person name="Nybo J.L."/>
            <person name="Vesth T.C."/>
            <person name="Theobald S."/>
            <person name="Frisvad J.C."/>
            <person name="Larsen T.O."/>
            <person name="Kjaerboelling I."/>
            <person name="Rothschild-Mancinelli K."/>
            <person name="Lyhne E.K."/>
            <person name="Kogle M.E."/>
            <person name="Barry K."/>
            <person name="Clum A."/>
            <person name="Na H."/>
            <person name="Ledsgaard L."/>
            <person name="Lin J."/>
            <person name="Lipzen A."/>
            <person name="Kuo A."/>
            <person name="Riley R."/>
            <person name="Mondo S."/>
            <person name="Labutti K."/>
            <person name="Haridas S."/>
            <person name="Pangalinan J."/>
            <person name="Salamov A.A."/>
            <person name="Simmons B.A."/>
            <person name="Magnuson J.K."/>
            <person name="Chen J."/>
            <person name="Drula E."/>
            <person name="Henrissat B."/>
            <person name="Wiebenga A."/>
            <person name="Lubbers R.J."/>
            <person name="Gomes A.C."/>
            <person name="Makela M.R."/>
            <person name="Stajich J."/>
            <person name="Grigoriev I.V."/>
            <person name="Mortensen U.H."/>
            <person name="De Vries R.P."/>
            <person name="Baker S.E."/>
            <person name="Andersen M.R."/>
        </authorList>
    </citation>
    <scope>NUCLEOTIDE SEQUENCE [LARGE SCALE GENOMIC DNA]</scope>
    <source>
        <strain evidence="6 7">CBS 123904</strain>
    </source>
</reference>
<feature type="compositionally biased region" description="Basic and acidic residues" evidence="4">
    <location>
        <begin position="149"/>
        <end position="171"/>
    </location>
</feature>
<proteinExistence type="predicted"/>
<evidence type="ECO:0000313" key="6">
    <source>
        <dbReference type="EMBL" id="KAL2857977.1"/>
    </source>
</evidence>
<feature type="compositionally biased region" description="Basic and acidic residues" evidence="4">
    <location>
        <begin position="110"/>
        <end position="122"/>
    </location>
</feature>
<feature type="compositionally biased region" description="Acidic residues" evidence="4">
    <location>
        <begin position="23"/>
        <end position="39"/>
    </location>
</feature>
<dbReference type="Pfam" id="PF01393">
    <property type="entry name" value="Chromo_shadow"/>
    <property type="match status" value="1"/>
</dbReference>
<dbReference type="CDD" id="cd00024">
    <property type="entry name" value="CD_CSD"/>
    <property type="match status" value="1"/>
</dbReference>
<dbReference type="InterPro" id="IPR016197">
    <property type="entry name" value="Chromo-like_dom_sf"/>
</dbReference>
<evidence type="ECO:0000259" key="5">
    <source>
        <dbReference type="PROSITE" id="PS50013"/>
    </source>
</evidence>
<gene>
    <name evidence="6" type="ORF">BJY01DRAFT_71522</name>
</gene>
<dbReference type="InterPro" id="IPR008251">
    <property type="entry name" value="Chromo_shadow_dom"/>
</dbReference>
<feature type="region of interest" description="Disordered" evidence="4">
    <location>
        <begin position="110"/>
        <end position="178"/>
    </location>
</feature>
<evidence type="ECO:0000256" key="1">
    <source>
        <dbReference type="ARBA" id="ARBA00004123"/>
    </source>
</evidence>
<comment type="subunit">
    <text evidence="2">Component of the NuA4 histone acetyltransferase complex.</text>
</comment>
<feature type="region of interest" description="Disordered" evidence="4">
    <location>
        <begin position="19"/>
        <end position="57"/>
    </location>
</feature>
<dbReference type="PROSITE" id="PS50013">
    <property type="entry name" value="CHROMO_2"/>
    <property type="match status" value="1"/>
</dbReference>
<dbReference type="Proteomes" id="UP001610446">
    <property type="component" value="Unassembled WGS sequence"/>
</dbReference>
<feature type="compositionally biased region" description="Acidic residues" evidence="4">
    <location>
        <begin position="47"/>
        <end position="57"/>
    </location>
</feature>
<evidence type="ECO:0000256" key="2">
    <source>
        <dbReference type="ARBA" id="ARBA00011353"/>
    </source>
</evidence>
<evidence type="ECO:0000313" key="7">
    <source>
        <dbReference type="Proteomes" id="UP001610446"/>
    </source>
</evidence>